<organism evidence="8 9">
    <name type="scientific">Faecalibacillus intestinalis</name>
    <dbReference type="NCBI Taxonomy" id="1982626"/>
    <lineage>
        <taxon>Bacteria</taxon>
        <taxon>Bacillati</taxon>
        <taxon>Bacillota</taxon>
        <taxon>Erysipelotrichia</taxon>
        <taxon>Erysipelotrichales</taxon>
        <taxon>Coprobacillaceae</taxon>
        <taxon>Faecalibacillus</taxon>
    </lineage>
</organism>
<feature type="transmembrane region" description="Helical" evidence="6">
    <location>
        <begin position="313"/>
        <end position="341"/>
    </location>
</feature>
<dbReference type="Pfam" id="PF00753">
    <property type="entry name" value="Lactamase_B"/>
    <property type="match status" value="1"/>
</dbReference>
<dbReference type="GO" id="GO:0005886">
    <property type="term" value="C:plasma membrane"/>
    <property type="evidence" value="ECO:0007669"/>
    <property type="project" value="UniProtKB-SubCell"/>
</dbReference>
<evidence type="ECO:0000256" key="3">
    <source>
        <dbReference type="ARBA" id="ARBA00022692"/>
    </source>
</evidence>
<protein>
    <submittedName>
        <fullName evidence="8">DNA internalization-related competence protein ComEC/Rec2</fullName>
    </submittedName>
</protein>
<dbReference type="Pfam" id="PF03772">
    <property type="entry name" value="Competence"/>
    <property type="match status" value="1"/>
</dbReference>
<feature type="transmembrane region" description="Helical" evidence="6">
    <location>
        <begin position="353"/>
        <end position="373"/>
    </location>
</feature>
<evidence type="ECO:0000259" key="7">
    <source>
        <dbReference type="SMART" id="SM00849"/>
    </source>
</evidence>
<evidence type="ECO:0000313" key="9">
    <source>
        <dbReference type="Proteomes" id="UP000240974"/>
    </source>
</evidence>
<dbReference type="PANTHER" id="PTHR30619">
    <property type="entry name" value="DNA INTERNALIZATION/COMPETENCE PROTEIN COMEC/REC2"/>
    <property type="match status" value="1"/>
</dbReference>
<dbReference type="InterPro" id="IPR052159">
    <property type="entry name" value="Competence_DNA_uptake"/>
</dbReference>
<feature type="transmembrane region" description="Helical" evidence="6">
    <location>
        <begin position="385"/>
        <end position="405"/>
    </location>
</feature>
<feature type="domain" description="Metallo-beta-lactamase" evidence="7">
    <location>
        <begin position="450"/>
        <end position="620"/>
    </location>
</feature>
<keyword evidence="9" id="KW-1185">Reference proteome</keyword>
<evidence type="ECO:0000256" key="5">
    <source>
        <dbReference type="ARBA" id="ARBA00023136"/>
    </source>
</evidence>
<dbReference type="EMBL" id="PYLQ01000009">
    <property type="protein sequence ID" value="PST40943.1"/>
    <property type="molecule type" value="Genomic_DNA"/>
</dbReference>
<dbReference type="Proteomes" id="UP000240974">
    <property type="component" value="Unassembled WGS sequence"/>
</dbReference>
<keyword evidence="2" id="KW-1003">Cell membrane</keyword>
<keyword evidence="5 6" id="KW-0472">Membrane</keyword>
<dbReference type="InterPro" id="IPR001279">
    <property type="entry name" value="Metallo-B-lactamas"/>
</dbReference>
<feature type="transmembrane region" description="Helical" evidence="6">
    <location>
        <begin position="287"/>
        <end position="307"/>
    </location>
</feature>
<keyword evidence="3 6" id="KW-0812">Transmembrane</keyword>
<dbReference type="SUPFAM" id="SSF56281">
    <property type="entry name" value="Metallo-hydrolase/oxidoreductase"/>
    <property type="match status" value="1"/>
</dbReference>
<dbReference type="AlphaFoldDB" id="A0A2T3G0C0"/>
<reference evidence="8 9" key="1">
    <citation type="journal article" date="2019" name="Int. J. Syst. Evol. Microbiol.">
        <title>Faecalibacillus intestinalis gen. nov., sp. nov. and Faecalibacillus faecis sp. nov., isolated from human faeces.</title>
        <authorList>
            <person name="Seo B."/>
            <person name="Jeon K."/>
            <person name="Baek I."/>
            <person name="Lee Y.M."/>
            <person name="Baek K."/>
            <person name="Ko G."/>
        </authorList>
    </citation>
    <scope>NUCLEOTIDE SEQUENCE [LARGE SCALE GENOMIC DNA]</scope>
    <source>
        <strain evidence="8 9">SNUG30099</strain>
    </source>
</reference>
<evidence type="ECO:0000256" key="2">
    <source>
        <dbReference type="ARBA" id="ARBA00022475"/>
    </source>
</evidence>
<dbReference type="PANTHER" id="PTHR30619:SF7">
    <property type="entry name" value="BETA-LACTAMASE DOMAIN PROTEIN"/>
    <property type="match status" value="1"/>
</dbReference>
<name>A0A2T3G0C0_9FIRM</name>
<dbReference type="InterPro" id="IPR035681">
    <property type="entry name" value="ComA-like_MBL"/>
</dbReference>
<evidence type="ECO:0000313" key="8">
    <source>
        <dbReference type="EMBL" id="PST40943.1"/>
    </source>
</evidence>
<comment type="subcellular location">
    <subcellularLocation>
        <location evidence="1">Cell membrane</location>
        <topology evidence="1">Multi-pass membrane protein</topology>
    </subcellularLocation>
</comment>
<sequence length="668" mass="78292">MFIKGKGFYLALPLLVVVLAKMLHPILYVFLIFYFIFLYLKHFKILLSVSLLLSFLLFLFFYLPQPLNQNEISGKVVSKDDQSIVVKRGYHKVKVYGEFKNISLFDNISLIGKPYNFHQIQNDYAFNYQYYLYSLNIFDTLQLEKIKSNQHQDHLYHYLEKRIKTSSKVKSLLSLFILGTKDEQMKEYYQKLTQLSIVHLFALSGMHLTILQKWLMNFLKFFFSKKGQKCISLILIGVYMFSIPYNISYLRAYLMLFLPMIFGKWLNQLDIFSFLTVGMLMYNPYLVYNLSFIFSYLIYFFILLLQNQKAGKYYLFLGSIPIIISIQHVLPVFSFLIGILLMPYIEIIYKSMLYYLLLGKYVLPFLSLEYELLLKMIAFIYDFSFTLPFSQPTLFFIGVYYYLYLKGIYKLNVNRKVTQEVCLLLSVLLAFYFYPYYNMKGQVVMIDVGQGDCFFIQQPYARGNVLIDTGGLQKSDLATSRLIPYLQSQGVFYLDAVFISHEDYDHCGALTSLKEHFKVKKVIYDFKKKTIGDLVFKNLALDKYYTNSNDRSSIIYVTINHLNYLFTGDISKEVESDLYQTYHHLDVDVLKVAHHGSSSSSSDDLFKMIDPKVALISVGKNNRYRHPSYLTLNRLEAYGVKIYRSDLQGMVKIVYYGGKNYVMTSSGF</sequence>
<accession>A0A2T3G0C0</accession>
<feature type="transmembrane region" description="Helical" evidence="6">
    <location>
        <begin position="192"/>
        <end position="210"/>
    </location>
</feature>
<keyword evidence="4 6" id="KW-1133">Transmembrane helix</keyword>
<gene>
    <name evidence="8" type="ORF">C7U54_07970</name>
</gene>
<feature type="transmembrane region" description="Helical" evidence="6">
    <location>
        <begin position="12"/>
        <end position="38"/>
    </location>
</feature>
<dbReference type="SMART" id="SM00849">
    <property type="entry name" value="Lactamase_B"/>
    <property type="match status" value="1"/>
</dbReference>
<evidence type="ECO:0000256" key="1">
    <source>
        <dbReference type="ARBA" id="ARBA00004651"/>
    </source>
</evidence>
<dbReference type="InterPro" id="IPR004477">
    <property type="entry name" value="ComEC_N"/>
</dbReference>
<evidence type="ECO:0000256" key="6">
    <source>
        <dbReference type="SAM" id="Phobius"/>
    </source>
</evidence>
<dbReference type="InterPro" id="IPR036866">
    <property type="entry name" value="RibonucZ/Hydroxyglut_hydro"/>
</dbReference>
<feature type="transmembrane region" description="Helical" evidence="6">
    <location>
        <begin position="417"/>
        <end position="437"/>
    </location>
</feature>
<dbReference type="CDD" id="cd07731">
    <property type="entry name" value="ComA-like_MBL-fold"/>
    <property type="match status" value="1"/>
</dbReference>
<dbReference type="Gene3D" id="3.60.15.10">
    <property type="entry name" value="Ribonuclease Z/Hydroxyacylglutathione hydrolase-like"/>
    <property type="match status" value="2"/>
</dbReference>
<evidence type="ECO:0000256" key="4">
    <source>
        <dbReference type="ARBA" id="ARBA00022989"/>
    </source>
</evidence>
<comment type="caution">
    <text evidence="8">The sequence shown here is derived from an EMBL/GenBank/DDBJ whole genome shotgun (WGS) entry which is preliminary data.</text>
</comment>
<feature type="transmembrane region" description="Helical" evidence="6">
    <location>
        <begin position="230"/>
        <end position="247"/>
    </location>
</feature>
<dbReference type="RefSeq" id="WP_107029929.1">
    <property type="nucleotide sequence ID" value="NZ_JAQEAX010000006.1"/>
</dbReference>
<proteinExistence type="predicted"/>
<feature type="transmembrane region" description="Helical" evidence="6">
    <location>
        <begin position="45"/>
        <end position="63"/>
    </location>
</feature>